<accession>A0AC34QBM1</accession>
<proteinExistence type="predicted"/>
<sequence length="175" mass="18991">MKTFNGITSCYLGVTTTGITQTNALIACSAQGATLASIHSAEENAFIYSEFNDENKLVKLAQIIPGLFSSIPQDPTTNDSRQTWIGLVVQSYDAMTTTLRWYDGTPVDYPKANPFTYAVLGGNPYPFVGAEPYSPYATPCFSMFTNTPIVAGQGGYNDIDCSFLNENYVCKKAPS</sequence>
<evidence type="ECO:0000313" key="1">
    <source>
        <dbReference type="Proteomes" id="UP000887576"/>
    </source>
</evidence>
<dbReference type="Proteomes" id="UP000887576">
    <property type="component" value="Unplaced"/>
</dbReference>
<dbReference type="WBParaSite" id="JU765_v2.g14742.t1">
    <property type="protein sequence ID" value="JU765_v2.g14742.t1"/>
    <property type="gene ID" value="JU765_v2.g14742"/>
</dbReference>
<evidence type="ECO:0000313" key="2">
    <source>
        <dbReference type="WBParaSite" id="JU765_v2.g14742.t1"/>
    </source>
</evidence>
<protein>
    <submittedName>
        <fullName evidence="2">C-type lectin domain-containing protein</fullName>
    </submittedName>
</protein>
<name>A0AC34QBM1_9BILA</name>
<organism evidence="1 2">
    <name type="scientific">Panagrolaimus sp. JU765</name>
    <dbReference type="NCBI Taxonomy" id="591449"/>
    <lineage>
        <taxon>Eukaryota</taxon>
        <taxon>Metazoa</taxon>
        <taxon>Ecdysozoa</taxon>
        <taxon>Nematoda</taxon>
        <taxon>Chromadorea</taxon>
        <taxon>Rhabditida</taxon>
        <taxon>Tylenchina</taxon>
        <taxon>Panagrolaimomorpha</taxon>
        <taxon>Panagrolaimoidea</taxon>
        <taxon>Panagrolaimidae</taxon>
        <taxon>Panagrolaimus</taxon>
    </lineage>
</organism>
<reference evidence="2" key="1">
    <citation type="submission" date="2022-11" db="UniProtKB">
        <authorList>
            <consortium name="WormBaseParasite"/>
        </authorList>
    </citation>
    <scope>IDENTIFICATION</scope>
</reference>